<dbReference type="RefSeq" id="WP_091339383.1">
    <property type="nucleotide sequence ID" value="NZ_FNRM01000001.1"/>
</dbReference>
<dbReference type="AlphaFoldDB" id="A0A1H3YG56"/>
<organism evidence="1 2">
    <name type="scientific">Alkalimonas amylolytica</name>
    <dbReference type="NCBI Taxonomy" id="152573"/>
    <lineage>
        <taxon>Bacteria</taxon>
        <taxon>Pseudomonadati</taxon>
        <taxon>Pseudomonadota</taxon>
        <taxon>Gammaproteobacteria</taxon>
        <taxon>Alkalimonas</taxon>
    </lineage>
</organism>
<dbReference type="EMBL" id="FNRM01000001">
    <property type="protein sequence ID" value="SEA10543.1"/>
    <property type="molecule type" value="Genomic_DNA"/>
</dbReference>
<name>A0A1H3YG56_ALKAM</name>
<dbReference type="Proteomes" id="UP000198773">
    <property type="component" value="Unassembled WGS sequence"/>
</dbReference>
<accession>A0A1H3YG56</accession>
<dbReference type="STRING" id="152573.SAMN04488051_101675"/>
<gene>
    <name evidence="1" type="ORF">SAMN04488051_101675</name>
</gene>
<evidence type="ECO:0000313" key="1">
    <source>
        <dbReference type="EMBL" id="SEA10543.1"/>
    </source>
</evidence>
<reference evidence="1 2" key="1">
    <citation type="submission" date="2016-10" db="EMBL/GenBank/DDBJ databases">
        <authorList>
            <person name="de Groot N.N."/>
        </authorList>
    </citation>
    <scope>NUCLEOTIDE SEQUENCE [LARGE SCALE GENOMIC DNA]</scope>
    <source>
        <strain evidence="1 2">CGMCC 1.3430</strain>
    </source>
</reference>
<sequence length="687" mass="78050">MAKITPSGIPVLTTYIAATQFDMPALAKQYDIYSISYQHAADKQEKAEIKRTIPSLLYKTGCVLSMVDDYYSKRYYVLLPLQHNFSFDDPRVSVKRVRFEYTPTYILDKLLLRALARKSTQANAALGRFEQNGLYYLVNFKKSRKAKITNKKLIAVEIDIDADWSGRTDSGEVPRCLIAKVVTFTPVEELQDASGKLYAEYAMEPRYALDLNSAMVSKSVKGEYIKVAASKFKNRVAAIELKELDLELFERTKTGVISQCLDDIKTVYGDTFCVALKSFPSHLELLPKGNEIKKHYAVITGRLLQHPIFLINTTNDEQAEQRLLHQLITDGYSVSCAAEPEQDNLNLLITHHKDTYARGQDPYLQVKQANPGVIIQNCTIENLIDAKGHLSSHVYEVLLKELFVKLELSTKQILIDNMPDALGATYIIAQRVSVAEIRYYTLQIDNARLHFGRLSDVEAGALNQLINPHHSKMFNGSNWQLKPLMYWPEQQEYLFITDTPAVPLADINAILPILVSVEQSNGKAIPKALIEQFCLQFPGNAAGMLLLHYLATNTEVGAIKVADAKMVLKEDKSLKRSEAKEQLNQWLQNYGITLWQSVKKRQDGFLQAHHGLRVFAEHRMYFSANVQSVKASYGNFSRLYRLCGNVADVPTKFYELLTPSHIRHKQYSVLPYPFKYLREEIGRLELT</sequence>
<evidence type="ECO:0000313" key="2">
    <source>
        <dbReference type="Proteomes" id="UP000198773"/>
    </source>
</evidence>
<protein>
    <submittedName>
        <fullName evidence="1">Uncharacterized protein</fullName>
    </submittedName>
</protein>
<keyword evidence="2" id="KW-1185">Reference proteome</keyword>
<dbReference type="OrthoDB" id="6372234at2"/>
<proteinExistence type="predicted"/>